<dbReference type="STRING" id="6573.A0A210QVL7"/>
<feature type="compositionally biased region" description="Polar residues" evidence="8">
    <location>
        <begin position="399"/>
        <end position="408"/>
    </location>
</feature>
<dbReference type="PANTHER" id="PTHR13924">
    <property type="entry name" value="TRANSFORMING ACIDIC COILED-COIL CONTAINING PROTEIN 1/2"/>
    <property type="match status" value="1"/>
</dbReference>
<keyword evidence="11" id="KW-1185">Reference proteome</keyword>
<feature type="compositionally biased region" description="Polar residues" evidence="8">
    <location>
        <begin position="340"/>
        <end position="350"/>
    </location>
</feature>
<comment type="caution">
    <text evidence="10">The sequence shown here is derived from an EMBL/GenBank/DDBJ whole genome shotgun (WGS) entry which is preliminary data.</text>
</comment>
<keyword evidence="5 7" id="KW-0175">Coiled coil</keyword>
<dbReference type="GO" id="GO:0007097">
    <property type="term" value="P:nuclear migration"/>
    <property type="evidence" value="ECO:0007669"/>
    <property type="project" value="TreeGrafter"/>
</dbReference>
<dbReference type="FunFam" id="1.20.5.1700:FF:000001">
    <property type="entry name" value="Transforming acidic coiled-coil-containing protein 1 isoform 2"/>
    <property type="match status" value="1"/>
</dbReference>
<dbReference type="Gene3D" id="1.20.5.1700">
    <property type="match status" value="1"/>
</dbReference>
<evidence type="ECO:0000256" key="8">
    <source>
        <dbReference type="SAM" id="MobiDB-lite"/>
    </source>
</evidence>
<evidence type="ECO:0000256" key="3">
    <source>
        <dbReference type="ARBA" id="ARBA00022490"/>
    </source>
</evidence>
<evidence type="ECO:0000313" key="10">
    <source>
        <dbReference type="EMBL" id="OWF52774.1"/>
    </source>
</evidence>
<protein>
    <submittedName>
        <fullName evidence="10">Transforming acidic coiled-coil-containing protein 2</fullName>
    </submittedName>
</protein>
<evidence type="ECO:0000256" key="1">
    <source>
        <dbReference type="ARBA" id="ARBA00004245"/>
    </source>
</evidence>
<feature type="compositionally biased region" description="Polar residues" evidence="8">
    <location>
        <begin position="47"/>
        <end position="61"/>
    </location>
</feature>
<dbReference type="PANTHER" id="PTHR13924:SF10">
    <property type="entry name" value="TRANSFORMING ACIDIC COILED-COIL PROTEIN, ISOFORM K"/>
    <property type="match status" value="1"/>
</dbReference>
<feature type="region of interest" description="Disordered" evidence="8">
    <location>
        <begin position="1"/>
        <end position="280"/>
    </location>
</feature>
<comment type="similarity">
    <text evidence="2">Belongs to the TACC family.</text>
</comment>
<evidence type="ECO:0000256" key="4">
    <source>
        <dbReference type="ARBA" id="ARBA00022553"/>
    </source>
</evidence>
<feature type="compositionally biased region" description="Basic residues" evidence="8">
    <location>
        <begin position="178"/>
        <end position="200"/>
    </location>
</feature>
<keyword evidence="6" id="KW-0206">Cytoskeleton</keyword>
<dbReference type="InterPro" id="IPR039915">
    <property type="entry name" value="TACC"/>
</dbReference>
<gene>
    <name evidence="10" type="ORF">KP79_PYT17560</name>
</gene>
<feature type="compositionally biased region" description="Basic and acidic residues" evidence="8">
    <location>
        <begin position="220"/>
        <end position="245"/>
    </location>
</feature>
<evidence type="ECO:0000256" key="2">
    <source>
        <dbReference type="ARBA" id="ARBA00009423"/>
    </source>
</evidence>
<feature type="region of interest" description="Disordered" evidence="8">
    <location>
        <begin position="339"/>
        <end position="434"/>
    </location>
</feature>
<dbReference type="GO" id="GO:0005856">
    <property type="term" value="C:cytoskeleton"/>
    <property type="evidence" value="ECO:0007669"/>
    <property type="project" value="UniProtKB-SubCell"/>
</dbReference>
<dbReference type="InterPro" id="IPR007707">
    <property type="entry name" value="TACC_C"/>
</dbReference>
<evidence type="ECO:0000256" key="7">
    <source>
        <dbReference type="SAM" id="Coils"/>
    </source>
</evidence>
<organism evidence="10 11">
    <name type="scientific">Mizuhopecten yessoensis</name>
    <name type="common">Japanese scallop</name>
    <name type="synonym">Patinopecten yessoensis</name>
    <dbReference type="NCBI Taxonomy" id="6573"/>
    <lineage>
        <taxon>Eukaryota</taxon>
        <taxon>Metazoa</taxon>
        <taxon>Spiralia</taxon>
        <taxon>Lophotrochozoa</taxon>
        <taxon>Mollusca</taxon>
        <taxon>Bivalvia</taxon>
        <taxon>Autobranchia</taxon>
        <taxon>Pteriomorphia</taxon>
        <taxon>Pectinida</taxon>
        <taxon>Pectinoidea</taxon>
        <taxon>Pectinidae</taxon>
        <taxon>Mizuhopecten</taxon>
    </lineage>
</organism>
<dbReference type="AlphaFoldDB" id="A0A210QVL7"/>
<evidence type="ECO:0000259" key="9">
    <source>
        <dbReference type="Pfam" id="PF05010"/>
    </source>
</evidence>
<proteinExistence type="inferred from homology"/>
<dbReference type="Pfam" id="PF05010">
    <property type="entry name" value="TACC_C"/>
    <property type="match status" value="1"/>
</dbReference>
<feature type="compositionally biased region" description="Polar residues" evidence="8">
    <location>
        <begin position="81"/>
        <end position="102"/>
    </location>
</feature>
<feature type="coiled-coil region" evidence="7">
    <location>
        <begin position="584"/>
        <end position="668"/>
    </location>
</feature>
<evidence type="ECO:0000256" key="6">
    <source>
        <dbReference type="ARBA" id="ARBA00023212"/>
    </source>
</evidence>
<keyword evidence="3" id="KW-0963">Cytoplasm</keyword>
<feature type="domain" description="Transforming acidic coiled-coil-containing protein C-terminal" evidence="9">
    <location>
        <begin position="478"/>
        <end position="666"/>
    </location>
</feature>
<dbReference type="GO" id="GO:0007052">
    <property type="term" value="P:mitotic spindle organization"/>
    <property type="evidence" value="ECO:0007669"/>
    <property type="project" value="InterPro"/>
</dbReference>
<dbReference type="GO" id="GO:0005737">
    <property type="term" value="C:cytoplasm"/>
    <property type="evidence" value="ECO:0007669"/>
    <property type="project" value="TreeGrafter"/>
</dbReference>
<keyword evidence="4" id="KW-0597">Phosphoprotein</keyword>
<accession>A0A210QVL7</accession>
<sequence>MEEDRHSPIPVPKGSYNLNFDEIDEDSNPFQTKTVLGQSPPVGGNINPFQTISKMGHSPQTNSNNNIYDIDIDIGEDPFKSKNQLSSSPPQTEQVLPTNSSPMLHESSPVESGQETVKQGNKIPRSPEEPQQTATFTEQQGLSTADEADSNPTDSKPTDIKEESDTAGSAPKEDKVKMKPPSKKPGGKKGIKKPKIRSKFKPPENFGIQGGDDDIQIFAPKKESNPSPPREEDPPRTEEPVKEEVPLNEEADPKQQTTNEEAGTGSGEIDSSNQMTRSLEMMHDFGAAEMPDSDENEGFVPANEVFSDTADWEMLEKLSGKGQGDLVRDSLYTKFDPLVQENSTANQVPDSSRIRNDNTETQADQSVDLLSMTTPPPPSKTSRVPKHPAARVLQEQVEENGNAQQDASARSVDKMLFSPTNSVKSDGEGDRSGYKMENTESVVQLVQVLKYSQSEWNKLKQDLDLEFQAKLLNKEREWSRKLADREKNLSRLEDQCKSLKQANHDMRCVVTEFEKTIAQLQAEKEKSCTESQQSMEDIVKERDQALEDLQSVEMAFSDLHRRYEKTKGVVEGFKKNEEVLKKCVQDYQSKLKKSEDKLQDVLQQAEHKLDRANQEIEKVRKTTIADVARLEAAMRKSDLRVQGLEKTLEQKIQENQELTEICDELIAKVGTD</sequence>
<feature type="compositionally biased region" description="Polar residues" evidence="8">
    <location>
        <begin position="129"/>
        <end position="143"/>
    </location>
</feature>
<feature type="compositionally biased region" description="Polar residues" evidence="8">
    <location>
        <begin position="28"/>
        <end position="37"/>
    </location>
</feature>
<reference evidence="10 11" key="1">
    <citation type="journal article" date="2017" name="Nat. Ecol. Evol.">
        <title>Scallop genome provides insights into evolution of bilaterian karyotype and development.</title>
        <authorList>
            <person name="Wang S."/>
            <person name="Zhang J."/>
            <person name="Jiao W."/>
            <person name="Li J."/>
            <person name="Xun X."/>
            <person name="Sun Y."/>
            <person name="Guo X."/>
            <person name="Huan P."/>
            <person name="Dong B."/>
            <person name="Zhang L."/>
            <person name="Hu X."/>
            <person name="Sun X."/>
            <person name="Wang J."/>
            <person name="Zhao C."/>
            <person name="Wang Y."/>
            <person name="Wang D."/>
            <person name="Huang X."/>
            <person name="Wang R."/>
            <person name="Lv J."/>
            <person name="Li Y."/>
            <person name="Zhang Z."/>
            <person name="Liu B."/>
            <person name="Lu W."/>
            <person name="Hui Y."/>
            <person name="Liang J."/>
            <person name="Zhou Z."/>
            <person name="Hou R."/>
            <person name="Li X."/>
            <person name="Liu Y."/>
            <person name="Li H."/>
            <person name="Ning X."/>
            <person name="Lin Y."/>
            <person name="Zhao L."/>
            <person name="Xing Q."/>
            <person name="Dou J."/>
            <person name="Li Y."/>
            <person name="Mao J."/>
            <person name="Guo H."/>
            <person name="Dou H."/>
            <person name="Li T."/>
            <person name="Mu C."/>
            <person name="Jiang W."/>
            <person name="Fu Q."/>
            <person name="Fu X."/>
            <person name="Miao Y."/>
            <person name="Liu J."/>
            <person name="Yu Q."/>
            <person name="Li R."/>
            <person name="Liao H."/>
            <person name="Li X."/>
            <person name="Kong Y."/>
            <person name="Jiang Z."/>
            <person name="Chourrout D."/>
            <person name="Li R."/>
            <person name="Bao Z."/>
        </authorList>
    </citation>
    <scope>NUCLEOTIDE SEQUENCE [LARGE SCALE GENOMIC DNA]</scope>
    <source>
        <strain evidence="10 11">PY_sf001</strain>
    </source>
</reference>
<dbReference type="Proteomes" id="UP000242188">
    <property type="component" value="Unassembled WGS sequence"/>
</dbReference>
<feature type="coiled-coil region" evidence="7">
    <location>
        <begin position="475"/>
        <end position="555"/>
    </location>
</feature>
<comment type="subcellular location">
    <subcellularLocation>
        <location evidence="1">Cytoplasm</location>
        <location evidence="1">Cytoskeleton</location>
    </subcellularLocation>
</comment>
<dbReference type="EMBL" id="NEDP02001654">
    <property type="protein sequence ID" value="OWF52774.1"/>
    <property type="molecule type" value="Genomic_DNA"/>
</dbReference>
<dbReference type="OrthoDB" id="10255048at2759"/>
<evidence type="ECO:0000313" key="11">
    <source>
        <dbReference type="Proteomes" id="UP000242188"/>
    </source>
</evidence>
<name>A0A210QVL7_MIZYE</name>
<feature type="compositionally biased region" description="Polar residues" evidence="8">
    <location>
        <begin position="109"/>
        <end position="119"/>
    </location>
</feature>
<evidence type="ECO:0000256" key="5">
    <source>
        <dbReference type="ARBA" id="ARBA00023054"/>
    </source>
</evidence>
<feature type="compositionally biased region" description="Basic and acidic residues" evidence="8">
    <location>
        <begin position="425"/>
        <end position="434"/>
    </location>
</feature>